<dbReference type="InterPro" id="IPR005814">
    <property type="entry name" value="Aminotrans_3"/>
</dbReference>
<dbReference type="AlphaFoldDB" id="A0A7V2WVK7"/>
<dbReference type="InterPro" id="IPR015424">
    <property type="entry name" value="PyrdxlP-dep_Trfase"/>
</dbReference>
<comment type="caution">
    <text evidence="5">The sequence shown here is derived from an EMBL/GenBank/DDBJ whole genome shotgun (WGS) entry which is preliminary data.</text>
</comment>
<keyword evidence="3" id="KW-0808">Transferase</keyword>
<dbReference type="GO" id="GO:0030170">
    <property type="term" value="F:pyridoxal phosphate binding"/>
    <property type="evidence" value="ECO:0007669"/>
    <property type="project" value="InterPro"/>
</dbReference>
<organism evidence="5">
    <name type="scientific">Leucothrix mucor</name>
    <dbReference type="NCBI Taxonomy" id="45248"/>
    <lineage>
        <taxon>Bacteria</taxon>
        <taxon>Pseudomonadati</taxon>
        <taxon>Pseudomonadota</taxon>
        <taxon>Gammaproteobacteria</taxon>
        <taxon>Thiotrichales</taxon>
        <taxon>Thiotrichaceae</taxon>
        <taxon>Leucothrix</taxon>
    </lineage>
</organism>
<name>A0A7V2WVK7_LEUMU</name>
<dbReference type="SUPFAM" id="SSF53383">
    <property type="entry name" value="PLP-dependent transferases"/>
    <property type="match status" value="1"/>
</dbReference>
<evidence type="ECO:0000256" key="1">
    <source>
        <dbReference type="ARBA" id="ARBA00001933"/>
    </source>
</evidence>
<protein>
    <submittedName>
        <fullName evidence="5">Aminotransferase class III-fold pyridoxal phosphate-dependent enzyme</fullName>
    </submittedName>
</protein>
<reference evidence="5" key="1">
    <citation type="journal article" date="2020" name="mSystems">
        <title>Genome- and Community-Level Interaction Insights into Carbon Utilization and Element Cycling Functions of Hydrothermarchaeota in Hydrothermal Sediment.</title>
        <authorList>
            <person name="Zhou Z."/>
            <person name="Liu Y."/>
            <person name="Xu W."/>
            <person name="Pan J."/>
            <person name="Luo Z.H."/>
            <person name="Li M."/>
        </authorList>
    </citation>
    <scope>NUCLEOTIDE SEQUENCE [LARGE SCALE GENOMIC DNA]</scope>
    <source>
        <strain evidence="5">HyVt-493</strain>
    </source>
</reference>
<evidence type="ECO:0000313" key="5">
    <source>
        <dbReference type="EMBL" id="HFC93291.1"/>
    </source>
</evidence>
<dbReference type="PANTHER" id="PTHR11986">
    <property type="entry name" value="AMINOTRANSFERASE CLASS III"/>
    <property type="match status" value="1"/>
</dbReference>
<dbReference type="InterPro" id="IPR015422">
    <property type="entry name" value="PyrdxlP-dep_Trfase_small"/>
</dbReference>
<dbReference type="Proteomes" id="UP000885750">
    <property type="component" value="Unassembled WGS sequence"/>
</dbReference>
<dbReference type="InterPro" id="IPR015421">
    <property type="entry name" value="PyrdxlP-dep_Trfase_major"/>
</dbReference>
<dbReference type="GO" id="GO:0042802">
    <property type="term" value="F:identical protein binding"/>
    <property type="evidence" value="ECO:0007669"/>
    <property type="project" value="TreeGrafter"/>
</dbReference>
<dbReference type="Pfam" id="PF00202">
    <property type="entry name" value="Aminotran_3"/>
    <property type="match status" value="1"/>
</dbReference>
<dbReference type="EMBL" id="DRMS01000405">
    <property type="protein sequence ID" value="HFC93291.1"/>
    <property type="molecule type" value="Genomic_DNA"/>
</dbReference>
<accession>A0A7V2WVK7</accession>
<gene>
    <name evidence="5" type="ORF">ENJ51_10830</name>
</gene>
<dbReference type="Gene3D" id="3.90.1150.10">
    <property type="entry name" value="Aspartate Aminotransferase, domain 1"/>
    <property type="match status" value="1"/>
</dbReference>
<keyword evidence="2 5" id="KW-0032">Aminotransferase</keyword>
<feature type="non-terminal residue" evidence="5">
    <location>
        <position position="158"/>
    </location>
</feature>
<evidence type="ECO:0000256" key="4">
    <source>
        <dbReference type="ARBA" id="ARBA00022898"/>
    </source>
</evidence>
<dbReference type="GO" id="GO:0008483">
    <property type="term" value="F:transaminase activity"/>
    <property type="evidence" value="ECO:0007669"/>
    <property type="project" value="UniProtKB-KW"/>
</dbReference>
<dbReference type="Gene3D" id="3.40.640.10">
    <property type="entry name" value="Type I PLP-dependent aspartate aminotransferase-like (Major domain)"/>
    <property type="match status" value="1"/>
</dbReference>
<evidence type="ECO:0000256" key="2">
    <source>
        <dbReference type="ARBA" id="ARBA00022576"/>
    </source>
</evidence>
<dbReference type="PANTHER" id="PTHR11986:SF79">
    <property type="entry name" value="ACETYLORNITHINE AMINOTRANSFERASE, MITOCHONDRIAL"/>
    <property type="match status" value="1"/>
</dbReference>
<dbReference type="InterPro" id="IPR050103">
    <property type="entry name" value="Class-III_PLP-dep_AT"/>
</dbReference>
<sequence length="158" mass="16889">MSNSLMTTYAPLPITFTKGKGVYLWDKSGTQYLDAVAGVAVCGLGHAHPVIADAIAEQARTLVHTSNLYHIKHQEELSDKLCGLSGMDRVFFSNSGAEANEAAIKLARLYGKQQGIERPNIIVASGSFHGRTLATLSATGNRKVQAGFSPLVDGFVRV</sequence>
<proteinExistence type="predicted"/>
<keyword evidence="4" id="KW-0663">Pyridoxal phosphate</keyword>
<evidence type="ECO:0000256" key="3">
    <source>
        <dbReference type="ARBA" id="ARBA00022679"/>
    </source>
</evidence>
<comment type="cofactor">
    <cofactor evidence="1">
        <name>pyridoxal 5'-phosphate</name>
        <dbReference type="ChEBI" id="CHEBI:597326"/>
    </cofactor>
</comment>